<dbReference type="InterPro" id="IPR008892">
    <property type="entry name" value="COR413"/>
</dbReference>
<keyword evidence="5 6" id="KW-0472">Membrane</keyword>
<feature type="transmembrane region" description="Helical" evidence="6">
    <location>
        <begin position="191"/>
        <end position="211"/>
    </location>
</feature>
<dbReference type="GO" id="GO:0016020">
    <property type="term" value="C:membrane"/>
    <property type="evidence" value="ECO:0007669"/>
    <property type="project" value="UniProtKB-SubCell"/>
</dbReference>
<dbReference type="PANTHER" id="PTHR33596">
    <property type="entry name" value="COLD-REGULATED 413 PLASMA MEMBRANE PROTEIN 2"/>
    <property type="match status" value="1"/>
</dbReference>
<dbReference type="AlphaFoldDB" id="A0AAV5CEY7"/>
<feature type="transmembrane region" description="Helical" evidence="6">
    <location>
        <begin position="53"/>
        <end position="72"/>
    </location>
</feature>
<dbReference type="PANTHER" id="PTHR33596:SF23">
    <property type="entry name" value="COLD-REGULATED 413 PLASMA MEMBRANE PROTEIN 2"/>
    <property type="match status" value="1"/>
</dbReference>
<evidence type="ECO:0000256" key="5">
    <source>
        <dbReference type="ARBA" id="ARBA00023136"/>
    </source>
</evidence>
<comment type="similarity">
    <text evidence="2">Belongs to the Cold-regulated 413 protein family.</text>
</comment>
<evidence type="ECO:0000256" key="1">
    <source>
        <dbReference type="ARBA" id="ARBA00004141"/>
    </source>
</evidence>
<keyword evidence="3 6" id="KW-0812">Transmembrane</keyword>
<dbReference type="EMBL" id="BQKI01000006">
    <property type="protein sequence ID" value="GJM96750.1"/>
    <property type="molecule type" value="Genomic_DNA"/>
</dbReference>
<accession>A0AAV5CEY7</accession>
<evidence type="ECO:0000313" key="7">
    <source>
        <dbReference type="EMBL" id="GJM96750.1"/>
    </source>
</evidence>
<organism evidence="7 8">
    <name type="scientific">Eleusine coracana subsp. coracana</name>
    <dbReference type="NCBI Taxonomy" id="191504"/>
    <lineage>
        <taxon>Eukaryota</taxon>
        <taxon>Viridiplantae</taxon>
        <taxon>Streptophyta</taxon>
        <taxon>Embryophyta</taxon>
        <taxon>Tracheophyta</taxon>
        <taxon>Spermatophyta</taxon>
        <taxon>Magnoliopsida</taxon>
        <taxon>Liliopsida</taxon>
        <taxon>Poales</taxon>
        <taxon>Poaceae</taxon>
        <taxon>PACMAD clade</taxon>
        <taxon>Chloridoideae</taxon>
        <taxon>Cynodonteae</taxon>
        <taxon>Eleusininae</taxon>
        <taxon>Eleusine</taxon>
    </lineage>
</organism>
<feature type="transmembrane region" description="Helical" evidence="6">
    <location>
        <begin position="130"/>
        <end position="148"/>
    </location>
</feature>
<evidence type="ECO:0000256" key="3">
    <source>
        <dbReference type="ARBA" id="ARBA00022692"/>
    </source>
</evidence>
<gene>
    <name evidence="7" type="primary">ga13613</name>
    <name evidence="7" type="ORF">PR202_ga13613</name>
</gene>
<dbReference type="Proteomes" id="UP001054889">
    <property type="component" value="Unassembled WGS sequence"/>
</dbReference>
<comment type="caution">
    <text evidence="7">The sequence shown here is derived from an EMBL/GenBank/DDBJ whole genome shotgun (WGS) entry which is preliminary data.</text>
</comment>
<dbReference type="Pfam" id="PF05562">
    <property type="entry name" value="WCOR413"/>
    <property type="match status" value="1"/>
</dbReference>
<reference evidence="7" key="1">
    <citation type="journal article" date="2018" name="DNA Res.">
        <title>Multiple hybrid de novo genome assembly of finger millet, an orphan allotetraploid crop.</title>
        <authorList>
            <person name="Hatakeyama M."/>
            <person name="Aluri S."/>
            <person name="Balachadran M.T."/>
            <person name="Sivarajan S.R."/>
            <person name="Patrignani A."/>
            <person name="Gruter S."/>
            <person name="Poveda L."/>
            <person name="Shimizu-Inatsugi R."/>
            <person name="Baeten J."/>
            <person name="Francoijs K.J."/>
            <person name="Nataraja K.N."/>
            <person name="Reddy Y.A.N."/>
            <person name="Phadnis S."/>
            <person name="Ravikumar R.L."/>
            <person name="Schlapbach R."/>
            <person name="Sreeman S.M."/>
            <person name="Shimizu K.K."/>
        </authorList>
    </citation>
    <scope>NUCLEOTIDE SEQUENCE</scope>
</reference>
<evidence type="ECO:0000256" key="4">
    <source>
        <dbReference type="ARBA" id="ARBA00022989"/>
    </source>
</evidence>
<sequence length="212" mass="23688">MGRTFESYLAMKTHPAPGNASEVAQALINSDLQDLGAAVRKLVSYTVVLGDDLGSTTALLKWLAFFAAVYLLVLDRTNWRTNILTALLVPYIFFTLPNDLFYLLRGEIGKWIALITVVLRLFFPRHFPDWLELPGAVTLLVVVAPNLVAYTFRTNLVGEVMCLIIGSNLLQEHIRESGGIRKAFKKGKRMSNTIGILLLFIYPVWALVVGFM</sequence>
<keyword evidence="4 6" id="KW-1133">Transmembrane helix</keyword>
<name>A0AAV5CEY7_ELECO</name>
<keyword evidence="8" id="KW-1185">Reference proteome</keyword>
<protein>
    <submittedName>
        <fullName evidence="7">Uncharacterized protein</fullName>
    </submittedName>
</protein>
<feature type="transmembrane region" description="Helical" evidence="6">
    <location>
        <begin position="79"/>
        <end position="96"/>
    </location>
</feature>
<evidence type="ECO:0000256" key="6">
    <source>
        <dbReference type="SAM" id="Phobius"/>
    </source>
</evidence>
<reference evidence="7" key="2">
    <citation type="submission" date="2021-12" db="EMBL/GenBank/DDBJ databases">
        <title>Resequencing data analysis of finger millet.</title>
        <authorList>
            <person name="Hatakeyama M."/>
            <person name="Aluri S."/>
            <person name="Balachadran M.T."/>
            <person name="Sivarajan S.R."/>
            <person name="Poveda L."/>
            <person name="Shimizu-Inatsugi R."/>
            <person name="Schlapbach R."/>
            <person name="Sreeman S.M."/>
            <person name="Shimizu K.K."/>
        </authorList>
    </citation>
    <scope>NUCLEOTIDE SEQUENCE</scope>
</reference>
<comment type="subcellular location">
    <subcellularLocation>
        <location evidence="1">Membrane</location>
        <topology evidence="1">Multi-pass membrane protein</topology>
    </subcellularLocation>
</comment>
<proteinExistence type="inferred from homology"/>
<evidence type="ECO:0000313" key="8">
    <source>
        <dbReference type="Proteomes" id="UP001054889"/>
    </source>
</evidence>
<evidence type="ECO:0000256" key="2">
    <source>
        <dbReference type="ARBA" id="ARBA00005852"/>
    </source>
</evidence>